<accession>A0A8J9ZK81</accession>
<name>A0A8J9ZK81_BRALA</name>
<gene>
    <name evidence="1" type="primary">Hypp1465</name>
    <name evidence="1" type="ORF">BLAG_LOCUS14300</name>
</gene>
<proteinExistence type="predicted"/>
<keyword evidence="2" id="KW-1185">Reference proteome</keyword>
<organism evidence="1 2">
    <name type="scientific">Branchiostoma lanceolatum</name>
    <name type="common">Common lancelet</name>
    <name type="synonym">Amphioxus lanceolatum</name>
    <dbReference type="NCBI Taxonomy" id="7740"/>
    <lineage>
        <taxon>Eukaryota</taxon>
        <taxon>Metazoa</taxon>
        <taxon>Chordata</taxon>
        <taxon>Cephalochordata</taxon>
        <taxon>Leptocardii</taxon>
        <taxon>Amphioxiformes</taxon>
        <taxon>Branchiostomatidae</taxon>
        <taxon>Branchiostoma</taxon>
    </lineage>
</organism>
<evidence type="ECO:0000313" key="2">
    <source>
        <dbReference type="Proteomes" id="UP000838412"/>
    </source>
</evidence>
<reference evidence="1" key="1">
    <citation type="submission" date="2022-01" db="EMBL/GenBank/DDBJ databases">
        <authorList>
            <person name="Braso-Vives M."/>
        </authorList>
    </citation>
    <scope>NUCLEOTIDE SEQUENCE</scope>
</reference>
<evidence type="ECO:0000313" key="1">
    <source>
        <dbReference type="EMBL" id="CAH1255140.1"/>
    </source>
</evidence>
<dbReference type="Proteomes" id="UP000838412">
    <property type="component" value="Chromosome 2"/>
</dbReference>
<protein>
    <submittedName>
        <fullName evidence="1">Hypp1465 protein</fullName>
    </submittedName>
</protein>
<dbReference type="EMBL" id="OV696687">
    <property type="protein sequence ID" value="CAH1255140.1"/>
    <property type="molecule type" value="Genomic_DNA"/>
</dbReference>
<sequence length="112" mass="12361">MNCKYILSSDWLSGLAANEWQPQASTVYKAAHCDSFSFNLHYTVLRLRQSMLHSMPEMADTDGRVTAKPKSAATITDRTTSDFCSDAAPDVMLSGRLDTTCDQSYLQSAQKG</sequence>
<dbReference type="AlphaFoldDB" id="A0A8J9ZK81"/>